<evidence type="ECO:0000313" key="3">
    <source>
        <dbReference type="EMBL" id="RSM77328.1"/>
    </source>
</evidence>
<dbReference type="InterPro" id="IPR013538">
    <property type="entry name" value="ASHA1/2-like_C"/>
</dbReference>
<dbReference type="RefSeq" id="WP_037267234.1">
    <property type="nucleotide sequence ID" value="NZ_QHKI01000041.1"/>
</dbReference>
<organism evidence="3 4">
    <name type="scientific">Kibdelosporangium aridum</name>
    <dbReference type="NCBI Taxonomy" id="2030"/>
    <lineage>
        <taxon>Bacteria</taxon>
        <taxon>Bacillati</taxon>
        <taxon>Actinomycetota</taxon>
        <taxon>Actinomycetes</taxon>
        <taxon>Pseudonocardiales</taxon>
        <taxon>Pseudonocardiaceae</taxon>
        <taxon>Kibdelosporangium</taxon>
    </lineage>
</organism>
<reference evidence="3 4" key="1">
    <citation type="submission" date="2018-05" db="EMBL/GenBank/DDBJ databases">
        <title>Evolution of GPA BGCs.</title>
        <authorList>
            <person name="Waglechner N."/>
            <person name="Wright G.D."/>
        </authorList>
    </citation>
    <scope>NUCLEOTIDE SEQUENCE [LARGE SCALE GENOMIC DNA]</scope>
    <source>
        <strain evidence="3 4">A82846</strain>
    </source>
</reference>
<name>A0A428Z024_KIBAR</name>
<evidence type="ECO:0000259" key="2">
    <source>
        <dbReference type="SMART" id="SM00228"/>
    </source>
</evidence>
<dbReference type="Gene3D" id="2.30.42.10">
    <property type="match status" value="1"/>
</dbReference>
<comment type="similarity">
    <text evidence="1">Belongs to the AHA1 family.</text>
</comment>
<dbReference type="Pfam" id="PF13180">
    <property type="entry name" value="PDZ_2"/>
    <property type="match status" value="1"/>
</dbReference>
<feature type="domain" description="PDZ" evidence="2">
    <location>
        <begin position="148"/>
        <end position="218"/>
    </location>
</feature>
<evidence type="ECO:0000313" key="4">
    <source>
        <dbReference type="Proteomes" id="UP000287547"/>
    </source>
</evidence>
<protein>
    <submittedName>
        <fullName evidence="3">PDZ domain-containing protein</fullName>
    </submittedName>
</protein>
<dbReference type="OrthoDB" id="9806976at2"/>
<dbReference type="SUPFAM" id="SSF50156">
    <property type="entry name" value="PDZ domain-like"/>
    <property type="match status" value="1"/>
</dbReference>
<comment type="caution">
    <text evidence="3">The sequence shown here is derived from an EMBL/GenBank/DDBJ whole genome shotgun (WGS) entry which is preliminary data.</text>
</comment>
<dbReference type="InterPro" id="IPR036034">
    <property type="entry name" value="PDZ_sf"/>
</dbReference>
<sequence length="231" mass="25302">MNYGKYQKTFSLSVPVERAWQAFTDAKDLEVWLTGTVEETDVRPGGRIAWAADDYGQLVWSIVDADPPNKLVYKEGATFLPAESEVTVTFEEQGSGTRITVTQAGFGEGEDWQTHLDNVGLGWVQTLAALDLYLRTGVRYDRFFTFQSGLGMLTDDLLAGPVVLSVDDGAFAAKAGIQPGDIILKLGGAPVFSRSDLWMFTREHPIGTEIDVTYAREGEILTARAALTEPT</sequence>
<dbReference type="InterPro" id="IPR023393">
    <property type="entry name" value="START-like_dom_sf"/>
</dbReference>
<proteinExistence type="inferred from homology"/>
<dbReference type="SMART" id="SM00228">
    <property type="entry name" value="PDZ"/>
    <property type="match status" value="1"/>
</dbReference>
<gene>
    <name evidence="3" type="ORF">DMH04_35355</name>
</gene>
<dbReference type="Gene3D" id="3.30.530.20">
    <property type="match status" value="1"/>
</dbReference>
<evidence type="ECO:0000256" key="1">
    <source>
        <dbReference type="ARBA" id="ARBA00006817"/>
    </source>
</evidence>
<dbReference type="Proteomes" id="UP000287547">
    <property type="component" value="Unassembled WGS sequence"/>
</dbReference>
<dbReference type="EMBL" id="QHKI01000041">
    <property type="protein sequence ID" value="RSM77328.1"/>
    <property type="molecule type" value="Genomic_DNA"/>
</dbReference>
<dbReference type="InterPro" id="IPR001478">
    <property type="entry name" value="PDZ"/>
</dbReference>
<dbReference type="AlphaFoldDB" id="A0A428Z024"/>
<accession>A0A428Z024</accession>
<dbReference type="SUPFAM" id="SSF55961">
    <property type="entry name" value="Bet v1-like"/>
    <property type="match status" value="1"/>
</dbReference>
<dbReference type="CDD" id="cd07814">
    <property type="entry name" value="SRPBCC_CalC_Aha1-like"/>
    <property type="match status" value="1"/>
</dbReference>
<dbReference type="Pfam" id="PF08327">
    <property type="entry name" value="AHSA1"/>
    <property type="match status" value="1"/>
</dbReference>